<sequence>MHYPMTPTPMPMPISDSPTSFENDSLSDAATQDMPPFTSHSGDDHELRFGGIRRLYGGRAFARFRRAHVVVVGVGGVGSWAVEALARSGIGKLTLIDLDDVCVSNINRQLHALDGTIGRPKVEVLAERCRAIQPEIEVVADSAFVTPHNLAERLPADADLVLDAIDNVMAKAALIAWCKRRKLPIVVTGAAGGQTDPTRIRVADLSRTEHDPLLAKVRARLRRDFGFSRNPKRRFSVECVYSDEQLVYPSSDGEVCLQKPGTGDVTRLDCASGFGAATFVTGSFGFVAASRALARLAKQAAIRPPTEGATT</sequence>
<comment type="subcellular location">
    <subcellularLocation>
        <location evidence="1">Membrane</location>
        <topology evidence="1">Single-pass membrane protein</topology>
    </subcellularLocation>
</comment>
<dbReference type="Proteomes" id="UP000198693">
    <property type="component" value="Unassembled WGS sequence"/>
</dbReference>
<keyword evidence="4" id="KW-0812">Transmembrane</keyword>
<dbReference type="InterPro" id="IPR045886">
    <property type="entry name" value="ThiF/MoeB/HesA"/>
</dbReference>
<evidence type="ECO:0000313" key="14">
    <source>
        <dbReference type="Proteomes" id="UP000198693"/>
    </source>
</evidence>
<dbReference type="GO" id="GO:0005524">
    <property type="term" value="F:ATP binding"/>
    <property type="evidence" value="ECO:0007669"/>
    <property type="project" value="UniProtKB-KW"/>
</dbReference>
<feature type="domain" description="THIF-type NAD/FAD binding fold" evidence="12">
    <location>
        <begin position="57"/>
        <end position="208"/>
    </location>
</feature>
<dbReference type="SUPFAM" id="SSF69572">
    <property type="entry name" value="Activating enzymes of the ubiquitin-like proteins"/>
    <property type="match status" value="1"/>
</dbReference>
<proteinExistence type="inferred from homology"/>
<evidence type="ECO:0000256" key="7">
    <source>
        <dbReference type="ARBA" id="ARBA00022989"/>
    </source>
</evidence>
<evidence type="ECO:0000256" key="5">
    <source>
        <dbReference type="ARBA" id="ARBA00022741"/>
    </source>
</evidence>
<evidence type="ECO:0000256" key="4">
    <source>
        <dbReference type="ARBA" id="ARBA00022692"/>
    </source>
</evidence>
<evidence type="ECO:0000256" key="11">
    <source>
        <dbReference type="SAM" id="MobiDB-lite"/>
    </source>
</evidence>
<protein>
    <recommendedName>
        <fullName evidence="9">tRNA threonylcarbamoyladenosine dehydratase</fullName>
    </recommendedName>
    <alternativeName>
        <fullName evidence="10">t(6)A37 dehydratase</fullName>
    </alternativeName>
</protein>
<dbReference type="GO" id="GO:0061503">
    <property type="term" value="F:tRNA threonylcarbamoyladenosine dehydratase"/>
    <property type="evidence" value="ECO:0007669"/>
    <property type="project" value="TreeGrafter"/>
</dbReference>
<keyword evidence="3" id="KW-0436">Ligase</keyword>
<accession>A0A1I7I6B5</accession>
<evidence type="ECO:0000256" key="2">
    <source>
        <dbReference type="ARBA" id="ARBA00009919"/>
    </source>
</evidence>
<dbReference type="NCBIfam" id="NF011696">
    <property type="entry name" value="PRK15116.1"/>
    <property type="match status" value="1"/>
</dbReference>
<dbReference type="AlphaFoldDB" id="A0A1I7I6B5"/>
<dbReference type="InterPro" id="IPR035985">
    <property type="entry name" value="Ubiquitin-activating_enz"/>
</dbReference>
<comment type="similarity">
    <text evidence="2">Belongs to the HesA/MoeB/ThiF family.</text>
</comment>
<dbReference type="EMBL" id="FPBP01000006">
    <property type="protein sequence ID" value="SFU68499.1"/>
    <property type="molecule type" value="Genomic_DNA"/>
</dbReference>
<evidence type="ECO:0000256" key="10">
    <source>
        <dbReference type="ARBA" id="ARBA00083375"/>
    </source>
</evidence>
<feature type="compositionally biased region" description="Polar residues" evidence="11">
    <location>
        <begin position="21"/>
        <end position="30"/>
    </location>
</feature>
<keyword evidence="8" id="KW-0472">Membrane</keyword>
<evidence type="ECO:0000256" key="1">
    <source>
        <dbReference type="ARBA" id="ARBA00004167"/>
    </source>
</evidence>
<evidence type="ECO:0000256" key="9">
    <source>
        <dbReference type="ARBA" id="ARBA00074884"/>
    </source>
</evidence>
<keyword evidence="5" id="KW-0547">Nucleotide-binding</keyword>
<evidence type="ECO:0000256" key="6">
    <source>
        <dbReference type="ARBA" id="ARBA00022840"/>
    </source>
</evidence>
<keyword evidence="14" id="KW-1185">Reference proteome</keyword>
<dbReference type="Pfam" id="PF00899">
    <property type="entry name" value="ThiF"/>
    <property type="match status" value="1"/>
</dbReference>
<dbReference type="GO" id="GO:0016020">
    <property type="term" value="C:membrane"/>
    <property type="evidence" value="ECO:0007669"/>
    <property type="project" value="UniProtKB-SubCell"/>
</dbReference>
<feature type="compositionally biased region" description="Pro residues" evidence="11">
    <location>
        <begin position="1"/>
        <end position="12"/>
    </location>
</feature>
<dbReference type="GO" id="GO:0008641">
    <property type="term" value="F:ubiquitin-like modifier activating enzyme activity"/>
    <property type="evidence" value="ECO:0007669"/>
    <property type="project" value="InterPro"/>
</dbReference>
<reference evidence="14" key="1">
    <citation type="submission" date="2016-10" db="EMBL/GenBank/DDBJ databases">
        <authorList>
            <person name="Varghese N."/>
            <person name="Submissions S."/>
        </authorList>
    </citation>
    <scope>NUCLEOTIDE SEQUENCE [LARGE SCALE GENOMIC DNA]</scope>
    <source>
        <strain evidence="14">CGMCC 1.6981</strain>
    </source>
</reference>
<dbReference type="CDD" id="cd00755">
    <property type="entry name" value="YgdL_like"/>
    <property type="match status" value="1"/>
</dbReference>
<keyword evidence="6" id="KW-0067">ATP-binding</keyword>
<evidence type="ECO:0000256" key="8">
    <source>
        <dbReference type="ARBA" id="ARBA00023136"/>
    </source>
</evidence>
<organism evidence="13 14">
    <name type="scientific">Halomonas korlensis</name>
    <dbReference type="NCBI Taxonomy" id="463301"/>
    <lineage>
        <taxon>Bacteria</taxon>
        <taxon>Pseudomonadati</taxon>
        <taxon>Pseudomonadota</taxon>
        <taxon>Gammaproteobacteria</taxon>
        <taxon>Oceanospirillales</taxon>
        <taxon>Halomonadaceae</taxon>
        <taxon>Halomonas</taxon>
    </lineage>
</organism>
<dbReference type="PANTHER" id="PTHR43267:SF1">
    <property type="entry name" value="TRNA THREONYLCARBAMOYLADENOSINE DEHYDRATASE"/>
    <property type="match status" value="1"/>
</dbReference>
<dbReference type="PANTHER" id="PTHR43267">
    <property type="entry name" value="TRNA THREONYLCARBAMOYLADENOSINE DEHYDRATASE"/>
    <property type="match status" value="1"/>
</dbReference>
<keyword evidence="7" id="KW-1133">Transmembrane helix</keyword>
<dbReference type="Gene3D" id="3.40.50.720">
    <property type="entry name" value="NAD(P)-binding Rossmann-like Domain"/>
    <property type="match status" value="1"/>
</dbReference>
<evidence type="ECO:0000256" key="3">
    <source>
        <dbReference type="ARBA" id="ARBA00022598"/>
    </source>
</evidence>
<dbReference type="STRING" id="463301.SAMN04487955_10663"/>
<dbReference type="GO" id="GO:0061504">
    <property type="term" value="P:cyclic threonylcarbamoyladenosine biosynthetic process"/>
    <property type="evidence" value="ECO:0007669"/>
    <property type="project" value="TreeGrafter"/>
</dbReference>
<feature type="region of interest" description="Disordered" evidence="11">
    <location>
        <begin position="1"/>
        <end position="31"/>
    </location>
</feature>
<dbReference type="FunFam" id="3.40.50.720:FF:000096">
    <property type="entry name" value="tRNA cyclic N6-threonylcarbamoyladenosine(37) synthase TcdA"/>
    <property type="match status" value="1"/>
</dbReference>
<evidence type="ECO:0000259" key="12">
    <source>
        <dbReference type="Pfam" id="PF00899"/>
    </source>
</evidence>
<dbReference type="InterPro" id="IPR000594">
    <property type="entry name" value="ThiF_NAD_FAD-bd"/>
</dbReference>
<gene>
    <name evidence="13" type="ORF">SAMN04487955_10663</name>
</gene>
<evidence type="ECO:0000313" key="13">
    <source>
        <dbReference type="EMBL" id="SFU68499.1"/>
    </source>
</evidence>
<name>A0A1I7I6B5_9GAMM</name>